<evidence type="ECO:0000313" key="4">
    <source>
        <dbReference type="EMBL" id="OLR64607.1"/>
    </source>
</evidence>
<dbReference type="STRING" id="1465756.BIV18_03185"/>
<evidence type="ECO:0000256" key="1">
    <source>
        <dbReference type="ARBA" id="ARBA00006068"/>
    </source>
</evidence>
<dbReference type="InterPro" id="IPR050922">
    <property type="entry name" value="LytR/CpsA/Psr_CW_biosynth"/>
</dbReference>
<proteinExistence type="inferred from homology"/>
<comment type="similarity">
    <text evidence="1">Belongs to the LytR/CpsA/Psr (LCP) family.</text>
</comment>
<protein>
    <submittedName>
        <fullName evidence="4">Transcriptional regulator</fullName>
    </submittedName>
</protein>
<keyword evidence="2" id="KW-1133">Transmembrane helix</keyword>
<dbReference type="Proteomes" id="UP000187166">
    <property type="component" value="Unassembled WGS sequence"/>
</dbReference>
<dbReference type="PANTHER" id="PTHR33392:SF6">
    <property type="entry name" value="POLYISOPRENYL-TEICHOIC ACID--PEPTIDOGLYCAN TEICHOIC ACID TRANSFERASE TAGU"/>
    <property type="match status" value="1"/>
</dbReference>
<comment type="caution">
    <text evidence="4">The sequence shown here is derived from an EMBL/GenBank/DDBJ whole genome shotgun (WGS) entry which is preliminary data.</text>
</comment>
<evidence type="ECO:0000313" key="5">
    <source>
        <dbReference type="Proteomes" id="UP000187166"/>
    </source>
</evidence>
<dbReference type="NCBIfam" id="TIGR00350">
    <property type="entry name" value="lytR_cpsA_psr"/>
    <property type="match status" value="1"/>
</dbReference>
<reference evidence="4 5" key="1">
    <citation type="journal article" date="2016" name="Appl. Environ. Microbiol.">
        <title>Function and Phylogeny of Bacterial Butyryl Coenzyme A:Acetate Transferases and Their Diversity in the Proximal Colon of Swine.</title>
        <authorList>
            <person name="Trachsel J."/>
            <person name="Bayles D.O."/>
            <person name="Looft T."/>
            <person name="Levine U.Y."/>
            <person name="Allen H.K."/>
        </authorList>
    </citation>
    <scope>NUCLEOTIDE SEQUENCE [LARGE SCALE GENOMIC DNA]</scope>
    <source>
        <strain evidence="4 5">35-6-1</strain>
    </source>
</reference>
<keyword evidence="5" id="KW-1185">Reference proteome</keyword>
<name>A0A1U7LZ53_9FIRM</name>
<feature type="transmembrane region" description="Helical" evidence="2">
    <location>
        <begin position="7"/>
        <end position="29"/>
    </location>
</feature>
<sequence>MKSFFKAFITTIIVILILALAGIAGYFYFIGNEDINKVDQGGEDLQFLMLGVDSLDSKKADNARSDTIMIVNVDGESKKVNIISIPRDTYTKIKGYKKTKINHSFKYGGSELTLDTVNNLLGTNIKYYVTVDYRFVEDVVNKIGGVTVDVPIDMKYEDPTADPPLKIDIREGTQTLKGYDAIGFLRFRKGYKDADLGRVKAQQQFMSALLSKMKEPKTLIKSPLLLGSYINYSENNIPVKKLVKIAINMRGIGTEDITTNTLPGTPKYIGGVSYFIPNENKIKVMLLENNFK</sequence>
<accession>A0A1U7LZ53</accession>
<evidence type="ECO:0000259" key="3">
    <source>
        <dbReference type="Pfam" id="PF03816"/>
    </source>
</evidence>
<keyword evidence="2" id="KW-0472">Membrane</keyword>
<evidence type="ECO:0000256" key="2">
    <source>
        <dbReference type="SAM" id="Phobius"/>
    </source>
</evidence>
<dbReference type="Gene3D" id="3.40.630.190">
    <property type="entry name" value="LCP protein"/>
    <property type="match status" value="1"/>
</dbReference>
<dbReference type="InterPro" id="IPR004474">
    <property type="entry name" value="LytR_CpsA_psr"/>
</dbReference>
<gene>
    <name evidence="4" type="ORF">BIV18_03185</name>
</gene>
<feature type="domain" description="Cell envelope-related transcriptional attenuator" evidence="3">
    <location>
        <begin position="64"/>
        <end position="214"/>
    </location>
</feature>
<dbReference type="AlphaFoldDB" id="A0A1U7LZ53"/>
<keyword evidence="2" id="KW-0812">Transmembrane</keyword>
<dbReference type="PANTHER" id="PTHR33392">
    <property type="entry name" value="POLYISOPRENYL-TEICHOIC ACID--PEPTIDOGLYCAN TEICHOIC ACID TRANSFERASE TAGU"/>
    <property type="match status" value="1"/>
</dbReference>
<dbReference type="Pfam" id="PF03816">
    <property type="entry name" value="LytR_cpsA_psr"/>
    <property type="match status" value="1"/>
</dbReference>
<dbReference type="EMBL" id="MJIH01000001">
    <property type="protein sequence ID" value="OLR64607.1"/>
    <property type="molecule type" value="Genomic_DNA"/>
</dbReference>
<organism evidence="4 5">
    <name type="scientific">Peptoniphilus porci</name>
    <dbReference type="NCBI Taxonomy" id="2652280"/>
    <lineage>
        <taxon>Bacteria</taxon>
        <taxon>Bacillati</taxon>
        <taxon>Bacillota</taxon>
        <taxon>Tissierellia</taxon>
        <taxon>Tissierellales</taxon>
        <taxon>Peptoniphilaceae</taxon>
        <taxon>Peptoniphilus</taxon>
    </lineage>
</organism>